<name>A0ABP4CDA9_9ACTN</name>
<protein>
    <recommendedName>
        <fullName evidence="4">Prephenate dehydrogenase</fullName>
        <ecNumber evidence="3">1.3.1.12</ecNumber>
    </recommendedName>
</protein>
<dbReference type="InterPro" id="IPR002912">
    <property type="entry name" value="ACT_dom"/>
</dbReference>
<reference evidence="13" key="1">
    <citation type="journal article" date="2019" name="Int. J. Syst. Evol. Microbiol.">
        <title>The Global Catalogue of Microorganisms (GCM) 10K type strain sequencing project: providing services to taxonomists for standard genome sequencing and annotation.</title>
        <authorList>
            <consortium name="The Broad Institute Genomics Platform"/>
            <consortium name="The Broad Institute Genome Sequencing Center for Infectious Disease"/>
            <person name="Wu L."/>
            <person name="Ma J."/>
        </authorList>
    </citation>
    <scope>NUCLEOTIDE SEQUENCE [LARGE SCALE GENOMIC DNA]</scope>
    <source>
        <strain evidence="13">JCM 10696</strain>
    </source>
</reference>
<dbReference type="InterPro" id="IPR046825">
    <property type="entry name" value="PDH_C"/>
</dbReference>
<dbReference type="PROSITE" id="PS51176">
    <property type="entry name" value="PDH_ADH"/>
    <property type="match status" value="1"/>
</dbReference>
<accession>A0ABP4CDA9</accession>
<evidence type="ECO:0000259" key="11">
    <source>
        <dbReference type="PROSITE" id="PS51671"/>
    </source>
</evidence>
<dbReference type="SUPFAM" id="SSF48179">
    <property type="entry name" value="6-phosphogluconate dehydrogenase C-terminal domain-like"/>
    <property type="match status" value="1"/>
</dbReference>
<proteinExistence type="inferred from homology"/>
<evidence type="ECO:0000256" key="4">
    <source>
        <dbReference type="ARBA" id="ARBA00016891"/>
    </source>
</evidence>
<evidence type="ECO:0000256" key="6">
    <source>
        <dbReference type="ARBA" id="ARBA00023002"/>
    </source>
</evidence>
<dbReference type="EMBL" id="BAAAHH010000046">
    <property type="protein sequence ID" value="GAA0966764.1"/>
    <property type="molecule type" value="Genomic_DNA"/>
</dbReference>
<dbReference type="InterPro" id="IPR046826">
    <property type="entry name" value="PDH_N"/>
</dbReference>
<dbReference type="PANTHER" id="PTHR21363">
    <property type="entry name" value="PREPHENATE DEHYDROGENASE"/>
    <property type="match status" value="1"/>
</dbReference>
<keyword evidence="8" id="KW-0057">Aromatic amino acid biosynthesis</keyword>
<dbReference type="SUPFAM" id="SSF55021">
    <property type="entry name" value="ACT-like"/>
    <property type="match status" value="1"/>
</dbReference>
<comment type="caution">
    <text evidence="12">The sequence shown here is derived from an EMBL/GenBank/DDBJ whole genome shotgun (WGS) entry which is preliminary data.</text>
</comment>
<feature type="domain" description="ACT" evidence="11">
    <location>
        <begin position="299"/>
        <end position="368"/>
    </location>
</feature>
<dbReference type="EC" id="1.3.1.12" evidence="3"/>
<dbReference type="InterPro" id="IPR050812">
    <property type="entry name" value="Preph/Arog_dehydrog"/>
</dbReference>
<dbReference type="Proteomes" id="UP001500665">
    <property type="component" value="Unassembled WGS sequence"/>
</dbReference>
<evidence type="ECO:0000313" key="13">
    <source>
        <dbReference type="Proteomes" id="UP001500665"/>
    </source>
</evidence>
<dbReference type="SUPFAM" id="SSF51735">
    <property type="entry name" value="NAD(P)-binding Rossmann-fold domains"/>
    <property type="match status" value="1"/>
</dbReference>
<keyword evidence="6" id="KW-0560">Oxidoreductase</keyword>
<keyword evidence="8" id="KW-0028">Amino-acid biosynthesis</keyword>
<dbReference type="InterPro" id="IPR045865">
    <property type="entry name" value="ACT-like_dom_sf"/>
</dbReference>
<dbReference type="Gene3D" id="3.30.70.260">
    <property type="match status" value="1"/>
</dbReference>
<evidence type="ECO:0000256" key="7">
    <source>
        <dbReference type="ARBA" id="ARBA00023027"/>
    </source>
</evidence>
<dbReference type="Pfam" id="PF02153">
    <property type="entry name" value="PDH_N"/>
    <property type="match status" value="1"/>
</dbReference>
<evidence type="ECO:0000256" key="8">
    <source>
        <dbReference type="ARBA" id="ARBA00023141"/>
    </source>
</evidence>
<dbReference type="PROSITE" id="PS51671">
    <property type="entry name" value="ACT"/>
    <property type="match status" value="1"/>
</dbReference>
<keyword evidence="5" id="KW-0827">Tyrosine biosynthesis</keyword>
<sequence length="368" mass="37581">MTEIPRVVVVGTGLIGTSVALALRERGTEVLLSDRDPAALALAVELGAGAALPDEAVEPADVAVLAVPPAAVGRTLLEAQKRGLARVYTDVASVKARPVMDAVDLGCDLRHYVPGHPLAGRERSGPAAARADLFLGRPWALCPTEAASAEAVAAVEALVRACGAELHHLDPVEHDQAVALVSHGPHVAAAAVAARLAEAPPVALDLAGQGVRDVTRIAASDPALWLDILTANAAPVAEVLDAVAGDLALAAAMLRATSSAGPDVAEVIMQKVGDLLSRGNTGRARIPGKHGGVPSRYAHVQVVIPDRPGELARIFEAAGRAGVNIEDVSIEHSPGLPVGVAELSVRPETAETLAAALRESGWSVPVLP</sequence>
<dbReference type="Gene3D" id="3.40.50.720">
    <property type="entry name" value="NAD(P)-binding Rossmann-like Domain"/>
    <property type="match status" value="1"/>
</dbReference>
<comment type="pathway">
    <text evidence="1">Amino-acid biosynthesis; L-tyrosine biosynthesis; (4-hydroxyphenyl)pyruvate from prephenate (NAD(+) route): step 1/1.</text>
</comment>
<evidence type="ECO:0000313" key="12">
    <source>
        <dbReference type="EMBL" id="GAA0966764.1"/>
    </source>
</evidence>
<dbReference type="NCBIfam" id="NF005112">
    <property type="entry name" value="PRK06545.2-4"/>
    <property type="match status" value="1"/>
</dbReference>
<gene>
    <name evidence="12" type="ORF">GCM10009550_69780</name>
</gene>
<organism evidence="12 13">
    <name type="scientific">Actinocorallia libanotica</name>
    <dbReference type="NCBI Taxonomy" id="46162"/>
    <lineage>
        <taxon>Bacteria</taxon>
        <taxon>Bacillati</taxon>
        <taxon>Actinomycetota</taxon>
        <taxon>Actinomycetes</taxon>
        <taxon>Streptosporangiales</taxon>
        <taxon>Thermomonosporaceae</taxon>
        <taxon>Actinocorallia</taxon>
    </lineage>
</organism>
<dbReference type="NCBIfam" id="NF005111">
    <property type="entry name" value="PRK06545.2-3"/>
    <property type="match status" value="1"/>
</dbReference>
<dbReference type="Gene3D" id="1.10.3660.10">
    <property type="entry name" value="6-phosphogluconate dehydrogenase C-terminal like domain"/>
    <property type="match status" value="1"/>
</dbReference>
<dbReference type="RefSeq" id="WP_344246283.1">
    <property type="nucleotide sequence ID" value="NZ_BAAAHH010000046.1"/>
</dbReference>
<dbReference type="Pfam" id="PF20463">
    <property type="entry name" value="PDH_C"/>
    <property type="match status" value="1"/>
</dbReference>
<comment type="similarity">
    <text evidence="2">Belongs to the prephenate/arogenate dehydrogenase family.</text>
</comment>
<evidence type="ECO:0000256" key="1">
    <source>
        <dbReference type="ARBA" id="ARBA00005067"/>
    </source>
</evidence>
<dbReference type="InterPro" id="IPR008927">
    <property type="entry name" value="6-PGluconate_DH-like_C_sf"/>
</dbReference>
<evidence type="ECO:0000259" key="10">
    <source>
        <dbReference type="PROSITE" id="PS51176"/>
    </source>
</evidence>
<dbReference type="NCBIfam" id="NF005109">
    <property type="entry name" value="PRK06545.2-1"/>
    <property type="match status" value="1"/>
</dbReference>
<evidence type="ECO:0000256" key="9">
    <source>
        <dbReference type="ARBA" id="ARBA00049260"/>
    </source>
</evidence>
<evidence type="ECO:0000256" key="2">
    <source>
        <dbReference type="ARBA" id="ARBA00007964"/>
    </source>
</evidence>
<dbReference type="PANTHER" id="PTHR21363:SF0">
    <property type="entry name" value="PREPHENATE DEHYDROGENASE [NADP(+)]"/>
    <property type="match status" value="1"/>
</dbReference>
<dbReference type="InterPro" id="IPR003099">
    <property type="entry name" value="Prephen_DH"/>
</dbReference>
<evidence type="ECO:0000256" key="3">
    <source>
        <dbReference type="ARBA" id="ARBA00012068"/>
    </source>
</evidence>
<comment type="catalytic activity">
    <reaction evidence="9">
        <text>prephenate + NAD(+) = 3-(4-hydroxyphenyl)pyruvate + CO2 + NADH</text>
        <dbReference type="Rhea" id="RHEA:13869"/>
        <dbReference type="ChEBI" id="CHEBI:16526"/>
        <dbReference type="ChEBI" id="CHEBI:29934"/>
        <dbReference type="ChEBI" id="CHEBI:36242"/>
        <dbReference type="ChEBI" id="CHEBI:57540"/>
        <dbReference type="ChEBI" id="CHEBI:57945"/>
        <dbReference type="EC" id="1.3.1.12"/>
    </reaction>
</comment>
<dbReference type="InterPro" id="IPR036291">
    <property type="entry name" value="NAD(P)-bd_dom_sf"/>
</dbReference>
<feature type="domain" description="Prephenate/arogenate dehydrogenase" evidence="10">
    <location>
        <begin position="5"/>
        <end position="287"/>
    </location>
</feature>
<evidence type="ECO:0000256" key="5">
    <source>
        <dbReference type="ARBA" id="ARBA00022498"/>
    </source>
</evidence>
<keyword evidence="13" id="KW-1185">Reference proteome</keyword>
<keyword evidence="7" id="KW-0520">NAD</keyword>